<evidence type="ECO:0008006" key="3">
    <source>
        <dbReference type="Google" id="ProtNLM"/>
    </source>
</evidence>
<accession>A0AAE3UGS0</accession>
<organism evidence="1 2">
    <name type="scientific">Xanthocytophaga agilis</name>
    <dbReference type="NCBI Taxonomy" id="3048010"/>
    <lineage>
        <taxon>Bacteria</taxon>
        <taxon>Pseudomonadati</taxon>
        <taxon>Bacteroidota</taxon>
        <taxon>Cytophagia</taxon>
        <taxon>Cytophagales</taxon>
        <taxon>Rhodocytophagaceae</taxon>
        <taxon>Xanthocytophaga</taxon>
    </lineage>
</organism>
<proteinExistence type="predicted"/>
<keyword evidence="2" id="KW-1185">Reference proteome</keyword>
<name>A0AAE3UGS0_9BACT</name>
<sequence length="495" mass="55200">MALDPIVSQTKVGYAVYPSVFVYELKTEVASGKKILTKGKQLLFGDRISIKHVDGQPVVHTIGKKSYVSIRARNTDGFVLDSDIQPDRILEVNFIDVGQGDGCHIVTPDDKHFLIDAGPGDNMYRFLRWRFNLKNANTPPPPFTVIVSHSDSDHYEGFRYIFKSDDNTRQQFTIDKVYHNGLVELNGNSINTLGRVIQSDGIDYITDLCDDQAGFQQRADSSLKGNYVSILSQTSASKESLRLGSPPVYDSNGLKIEVLGPVAQLIEGKAALPVFKIDKGKTKNGHSIILKLTMGRVKMLLGGDLNEPAEDYLMKHYTNVDIASLRKQLANPEAGPEAVLQIRMQLLLAVEQARKVLQVDVAKSCHHGSSDFTSEFMQAVNPLATIISSGDNEPHVHPRPDTLGTIGKHSRGERSLIFSTELARSSKEFVELALKKKDDKVKTRVVTVYGMINVRTDGQRMIIAQRLERKAARGDWDIHQFVWNPAKDEIEYQIK</sequence>
<dbReference type="PANTHER" id="PTHR30619:SF1">
    <property type="entry name" value="RECOMBINATION PROTEIN 2"/>
    <property type="match status" value="1"/>
</dbReference>
<dbReference type="AlphaFoldDB" id="A0AAE3UGS0"/>
<comment type="caution">
    <text evidence="1">The sequence shown here is derived from an EMBL/GenBank/DDBJ whole genome shotgun (WGS) entry which is preliminary data.</text>
</comment>
<dbReference type="RefSeq" id="WP_314514216.1">
    <property type="nucleotide sequence ID" value="NZ_JASJOU010000008.1"/>
</dbReference>
<evidence type="ECO:0000313" key="1">
    <source>
        <dbReference type="EMBL" id="MDJ1503596.1"/>
    </source>
</evidence>
<dbReference type="EMBL" id="JASJOU010000008">
    <property type="protein sequence ID" value="MDJ1503596.1"/>
    <property type="molecule type" value="Genomic_DNA"/>
</dbReference>
<dbReference type="PANTHER" id="PTHR30619">
    <property type="entry name" value="DNA INTERNALIZATION/COMPETENCE PROTEIN COMEC/REC2"/>
    <property type="match status" value="1"/>
</dbReference>
<dbReference type="Proteomes" id="UP001232063">
    <property type="component" value="Unassembled WGS sequence"/>
</dbReference>
<dbReference type="Gene3D" id="3.60.15.10">
    <property type="entry name" value="Ribonuclease Z/Hydroxyacylglutathione hydrolase-like"/>
    <property type="match status" value="1"/>
</dbReference>
<evidence type="ECO:0000313" key="2">
    <source>
        <dbReference type="Proteomes" id="UP001232063"/>
    </source>
</evidence>
<dbReference type="InterPro" id="IPR036866">
    <property type="entry name" value="RibonucZ/Hydroxyglut_hydro"/>
</dbReference>
<protein>
    <recommendedName>
        <fullName evidence="3">Metallo-beta-lactamase domain-containing protein</fullName>
    </recommendedName>
</protein>
<dbReference type="InterPro" id="IPR052159">
    <property type="entry name" value="Competence_DNA_uptake"/>
</dbReference>
<reference evidence="1" key="1">
    <citation type="submission" date="2023-05" db="EMBL/GenBank/DDBJ databases">
        <authorList>
            <person name="Zhang X."/>
        </authorList>
    </citation>
    <scope>NUCLEOTIDE SEQUENCE</scope>
    <source>
        <strain evidence="1">BD1B2-1</strain>
    </source>
</reference>
<gene>
    <name evidence="1" type="ORF">QNI22_23215</name>
</gene>
<dbReference type="SUPFAM" id="SSF56281">
    <property type="entry name" value="Metallo-hydrolase/oxidoreductase"/>
    <property type="match status" value="1"/>
</dbReference>